<organism evidence="2 3">
    <name type="scientific">Alistipes hominis</name>
    <dbReference type="NCBI Taxonomy" id="2763015"/>
    <lineage>
        <taxon>Bacteria</taxon>
        <taxon>Pseudomonadati</taxon>
        <taxon>Bacteroidota</taxon>
        <taxon>Bacteroidia</taxon>
        <taxon>Bacteroidales</taxon>
        <taxon>Rikenellaceae</taxon>
        <taxon>Alistipes</taxon>
    </lineage>
</organism>
<proteinExistence type="predicted"/>
<dbReference type="InterPro" id="IPR036390">
    <property type="entry name" value="WH_DNA-bd_sf"/>
</dbReference>
<dbReference type="PANTHER" id="PTHR33164:SF43">
    <property type="entry name" value="HTH-TYPE TRANSCRIPTIONAL REPRESSOR YETL"/>
    <property type="match status" value="1"/>
</dbReference>
<dbReference type="PRINTS" id="PR00598">
    <property type="entry name" value="HTHMARR"/>
</dbReference>
<dbReference type="InterPro" id="IPR036388">
    <property type="entry name" value="WH-like_DNA-bd_sf"/>
</dbReference>
<dbReference type="PANTHER" id="PTHR33164">
    <property type="entry name" value="TRANSCRIPTIONAL REGULATOR, MARR FAMILY"/>
    <property type="match status" value="1"/>
</dbReference>
<dbReference type="PROSITE" id="PS50995">
    <property type="entry name" value="HTH_MARR_2"/>
    <property type="match status" value="1"/>
</dbReference>
<keyword evidence="3" id="KW-1185">Reference proteome</keyword>
<dbReference type="EMBL" id="JACOOK010000008">
    <property type="protein sequence ID" value="MBC5617732.1"/>
    <property type="molecule type" value="Genomic_DNA"/>
</dbReference>
<dbReference type="InterPro" id="IPR011991">
    <property type="entry name" value="ArsR-like_HTH"/>
</dbReference>
<name>A0ABR7CPY9_9BACT</name>
<reference evidence="2 3" key="1">
    <citation type="submission" date="2020-08" db="EMBL/GenBank/DDBJ databases">
        <title>Genome public.</title>
        <authorList>
            <person name="Liu C."/>
            <person name="Sun Q."/>
        </authorList>
    </citation>
    <scope>NUCLEOTIDE SEQUENCE [LARGE SCALE GENOMIC DNA]</scope>
    <source>
        <strain evidence="2 3">New-7</strain>
    </source>
</reference>
<dbReference type="SMART" id="SM00347">
    <property type="entry name" value="HTH_MARR"/>
    <property type="match status" value="1"/>
</dbReference>
<evidence type="ECO:0000313" key="2">
    <source>
        <dbReference type="EMBL" id="MBC5617732.1"/>
    </source>
</evidence>
<evidence type="ECO:0000313" key="3">
    <source>
        <dbReference type="Proteomes" id="UP000636891"/>
    </source>
</evidence>
<dbReference type="Gene3D" id="1.10.10.10">
    <property type="entry name" value="Winged helix-like DNA-binding domain superfamily/Winged helix DNA-binding domain"/>
    <property type="match status" value="1"/>
</dbReference>
<sequence>MDRLCKIRDIQRAVNQFEQGFEKTYGICLNEGMALCSLLKAGSLSSGEIGELLGLTSSNNSKVIGSVEKKGLVERVIGTKDKRQMYFSLTPKGKELISSLKCEQIEIAPPLLELLERSGTAE</sequence>
<keyword evidence="2" id="KW-0238">DNA-binding</keyword>
<comment type="caution">
    <text evidence="2">The sequence shown here is derived from an EMBL/GenBank/DDBJ whole genome shotgun (WGS) entry which is preliminary data.</text>
</comment>
<dbReference type="Pfam" id="PF01047">
    <property type="entry name" value="MarR"/>
    <property type="match status" value="1"/>
</dbReference>
<dbReference type="Proteomes" id="UP000636891">
    <property type="component" value="Unassembled WGS sequence"/>
</dbReference>
<dbReference type="GO" id="GO:0003677">
    <property type="term" value="F:DNA binding"/>
    <property type="evidence" value="ECO:0007669"/>
    <property type="project" value="UniProtKB-KW"/>
</dbReference>
<dbReference type="RefSeq" id="WP_055205163.1">
    <property type="nucleotide sequence ID" value="NZ_JACOOK010000008.1"/>
</dbReference>
<protein>
    <submittedName>
        <fullName evidence="2">Winged helix DNA-binding protein</fullName>
    </submittedName>
</protein>
<dbReference type="InterPro" id="IPR000835">
    <property type="entry name" value="HTH_MarR-typ"/>
</dbReference>
<feature type="domain" description="HTH marR-type" evidence="1">
    <location>
        <begin position="1"/>
        <end position="122"/>
    </location>
</feature>
<evidence type="ECO:0000259" key="1">
    <source>
        <dbReference type="PROSITE" id="PS50995"/>
    </source>
</evidence>
<dbReference type="SUPFAM" id="SSF46785">
    <property type="entry name" value="Winged helix' DNA-binding domain"/>
    <property type="match status" value="1"/>
</dbReference>
<dbReference type="CDD" id="cd00090">
    <property type="entry name" value="HTH_ARSR"/>
    <property type="match status" value="1"/>
</dbReference>
<dbReference type="InterPro" id="IPR039422">
    <property type="entry name" value="MarR/SlyA-like"/>
</dbReference>
<accession>A0ABR7CPY9</accession>
<gene>
    <name evidence="2" type="ORF">H8S08_12025</name>
</gene>